<keyword evidence="4" id="KW-1185">Reference proteome</keyword>
<feature type="transmembrane region" description="Helical" evidence="2">
    <location>
        <begin position="28"/>
        <end position="46"/>
    </location>
</feature>
<sequence>MSAKAHLKAAASGPAPPSPKRAMLSRPSILTITILLLSTGTAVYALTIRDRIHVEYHSAEDVDKKLVFHVPSPTAIISVTIALISQYHSTASYPMRGVLIGPSSVALVFVVIMLAFFLEPSELAGLPLPPPLSNCCMRHRQRSQQQPRPRPHRPHPVSAGGPRPRSVAVPALTAWPPALVPAVPTPAYAAPAHREYVQRTFRDEGVQSAV</sequence>
<keyword evidence="2" id="KW-1133">Transmembrane helix</keyword>
<feature type="transmembrane region" description="Helical" evidence="2">
    <location>
        <begin position="66"/>
        <end position="85"/>
    </location>
</feature>
<organism evidence="3 4">
    <name type="scientific">Dentipellis fragilis</name>
    <dbReference type="NCBI Taxonomy" id="205917"/>
    <lineage>
        <taxon>Eukaryota</taxon>
        <taxon>Fungi</taxon>
        <taxon>Dikarya</taxon>
        <taxon>Basidiomycota</taxon>
        <taxon>Agaricomycotina</taxon>
        <taxon>Agaricomycetes</taxon>
        <taxon>Russulales</taxon>
        <taxon>Hericiaceae</taxon>
        <taxon>Dentipellis</taxon>
    </lineage>
</organism>
<dbReference type="Proteomes" id="UP000298327">
    <property type="component" value="Unassembled WGS sequence"/>
</dbReference>
<feature type="transmembrane region" description="Helical" evidence="2">
    <location>
        <begin position="97"/>
        <end position="118"/>
    </location>
</feature>
<gene>
    <name evidence="3" type="ORF">EVG20_g1746</name>
</gene>
<evidence type="ECO:0000256" key="1">
    <source>
        <dbReference type="SAM" id="MobiDB-lite"/>
    </source>
</evidence>
<comment type="caution">
    <text evidence="3">The sequence shown here is derived from an EMBL/GenBank/DDBJ whole genome shotgun (WGS) entry which is preliminary data.</text>
</comment>
<evidence type="ECO:0000313" key="4">
    <source>
        <dbReference type="Proteomes" id="UP000298327"/>
    </source>
</evidence>
<keyword evidence="2" id="KW-0812">Transmembrane</keyword>
<evidence type="ECO:0000256" key="2">
    <source>
        <dbReference type="SAM" id="Phobius"/>
    </source>
</evidence>
<evidence type="ECO:0000313" key="3">
    <source>
        <dbReference type="EMBL" id="TFY71262.1"/>
    </source>
</evidence>
<feature type="region of interest" description="Disordered" evidence="1">
    <location>
        <begin position="135"/>
        <end position="163"/>
    </location>
</feature>
<accession>A0A4Y9Z9P0</accession>
<dbReference type="EMBL" id="SEOQ01000059">
    <property type="protein sequence ID" value="TFY71262.1"/>
    <property type="molecule type" value="Genomic_DNA"/>
</dbReference>
<keyword evidence="2" id="KW-0472">Membrane</keyword>
<dbReference type="AlphaFoldDB" id="A0A4Y9Z9P0"/>
<name>A0A4Y9Z9P0_9AGAM</name>
<protein>
    <submittedName>
        <fullName evidence="3">Uncharacterized protein</fullName>
    </submittedName>
</protein>
<proteinExistence type="predicted"/>
<reference evidence="3 4" key="1">
    <citation type="submission" date="2019-02" db="EMBL/GenBank/DDBJ databases">
        <title>Genome sequencing of the rare red list fungi Dentipellis fragilis.</title>
        <authorList>
            <person name="Buettner E."/>
            <person name="Kellner H."/>
        </authorList>
    </citation>
    <scope>NUCLEOTIDE SEQUENCE [LARGE SCALE GENOMIC DNA]</scope>
    <source>
        <strain evidence="3 4">DSM 105465</strain>
    </source>
</reference>
<feature type="region of interest" description="Disordered" evidence="1">
    <location>
        <begin position="1"/>
        <end position="22"/>
    </location>
</feature>